<organism evidence="6 7">
    <name type="scientific">Zwartia hollandica</name>
    <dbReference type="NCBI Taxonomy" id="324606"/>
    <lineage>
        <taxon>Bacteria</taxon>
        <taxon>Pseudomonadati</taxon>
        <taxon>Pseudomonadota</taxon>
        <taxon>Betaproteobacteria</taxon>
        <taxon>Burkholderiales</taxon>
        <taxon>Alcaligenaceae</taxon>
        <taxon>Zwartia</taxon>
    </lineage>
</organism>
<dbReference type="Proteomes" id="UP000739565">
    <property type="component" value="Unassembled WGS sequence"/>
</dbReference>
<sequence>MQAHDKKISSVVHFIGVGAMGGPMAQRLHEGGHVVRVFDSNPQRVEAFSAQHGKQTELSLEQLGSDADYVVMILPNSGVVEEVLFGQNGLVSRLKKNAMIIDMTSGQPNMTLSMGQRLEALNILFIDAPVSGAVPRAQNGTLTIMTGGEAASVERAEPLLSLMGIVTRTGPLGSGHAMKALNNLVSCAGYLIGIEALIIGSKFGLDPTVMVDVLNSSTGMNNSTQKKFKQYVLSRKFDSGFPLHMMVKDIAIAMGLARNLGVPAPFGNLCLDLWSGAKGVLGPNVDHTEVARLSEQLAGWQIPKSNS</sequence>
<dbReference type="Pfam" id="PF03446">
    <property type="entry name" value="NAD_binding_2"/>
    <property type="match status" value="1"/>
</dbReference>
<dbReference type="InterPro" id="IPR008927">
    <property type="entry name" value="6-PGluconate_DH-like_C_sf"/>
</dbReference>
<dbReference type="InterPro" id="IPR036291">
    <property type="entry name" value="NAD(P)-bd_dom_sf"/>
</dbReference>
<keyword evidence="1" id="KW-0560">Oxidoreductase</keyword>
<dbReference type="PANTHER" id="PTHR43060">
    <property type="entry name" value="3-HYDROXYISOBUTYRATE DEHYDROGENASE-LIKE 1, MITOCHONDRIAL-RELATED"/>
    <property type="match status" value="1"/>
</dbReference>
<dbReference type="Pfam" id="PF14833">
    <property type="entry name" value="NAD_binding_11"/>
    <property type="match status" value="1"/>
</dbReference>
<keyword evidence="2" id="KW-0520">NAD</keyword>
<dbReference type="Gene3D" id="3.40.50.720">
    <property type="entry name" value="NAD(P)-binding Rossmann-like Domain"/>
    <property type="match status" value="1"/>
</dbReference>
<evidence type="ECO:0000259" key="5">
    <source>
        <dbReference type="Pfam" id="PF14833"/>
    </source>
</evidence>
<dbReference type="Gene3D" id="1.10.1040.10">
    <property type="entry name" value="N-(1-d-carboxylethyl)-l-norvaline Dehydrogenase, domain 2"/>
    <property type="match status" value="1"/>
</dbReference>
<dbReference type="InterPro" id="IPR013328">
    <property type="entry name" value="6PGD_dom2"/>
</dbReference>
<evidence type="ECO:0000256" key="1">
    <source>
        <dbReference type="ARBA" id="ARBA00023002"/>
    </source>
</evidence>
<dbReference type="EMBL" id="JAHXRI010000006">
    <property type="protein sequence ID" value="MBZ1350302.1"/>
    <property type="molecule type" value="Genomic_DNA"/>
</dbReference>
<proteinExistence type="predicted"/>
<comment type="caution">
    <text evidence="6">The sequence shown here is derived from an EMBL/GenBank/DDBJ whole genome shotgun (WGS) entry which is preliminary data.</text>
</comment>
<dbReference type="GO" id="GO:0050661">
    <property type="term" value="F:NADP binding"/>
    <property type="evidence" value="ECO:0007669"/>
    <property type="project" value="InterPro"/>
</dbReference>
<evidence type="ECO:0000256" key="3">
    <source>
        <dbReference type="PIRSR" id="PIRSR000103-1"/>
    </source>
</evidence>
<gene>
    <name evidence="6" type="ORF">KZZ10_06545</name>
</gene>
<reference evidence="6" key="1">
    <citation type="submission" date="2021-07" db="EMBL/GenBank/DDBJ databases">
        <title>New genus and species of the family Alcaligenaceae.</title>
        <authorList>
            <person name="Hahn M.W."/>
        </authorList>
    </citation>
    <scope>NUCLEOTIDE SEQUENCE</scope>
    <source>
        <strain evidence="6">LF4-65</strain>
    </source>
</reference>
<keyword evidence="7" id="KW-1185">Reference proteome</keyword>
<evidence type="ECO:0000313" key="6">
    <source>
        <dbReference type="EMBL" id="MBZ1350302.1"/>
    </source>
</evidence>
<evidence type="ECO:0000313" key="7">
    <source>
        <dbReference type="Proteomes" id="UP000739565"/>
    </source>
</evidence>
<dbReference type="InterPro" id="IPR006115">
    <property type="entry name" value="6PGDH_NADP-bd"/>
</dbReference>
<name>A0A953T4X8_9BURK</name>
<feature type="domain" description="6-phosphogluconate dehydrogenase NADP-binding" evidence="4">
    <location>
        <begin position="13"/>
        <end position="165"/>
    </location>
</feature>
<dbReference type="AlphaFoldDB" id="A0A953T4X8"/>
<feature type="active site" evidence="3">
    <location>
        <position position="179"/>
    </location>
</feature>
<dbReference type="InterPro" id="IPR029154">
    <property type="entry name" value="HIBADH-like_NADP-bd"/>
</dbReference>
<dbReference type="RefSeq" id="WP_259660683.1">
    <property type="nucleotide sequence ID" value="NZ_JAHXRI010000006.1"/>
</dbReference>
<evidence type="ECO:0000259" key="4">
    <source>
        <dbReference type="Pfam" id="PF03446"/>
    </source>
</evidence>
<dbReference type="PIRSF" id="PIRSF000103">
    <property type="entry name" value="HIBADH"/>
    <property type="match status" value="1"/>
</dbReference>
<protein>
    <submittedName>
        <fullName evidence="6">NAD(P)-dependent oxidoreductase</fullName>
    </submittedName>
</protein>
<dbReference type="GO" id="GO:0051287">
    <property type="term" value="F:NAD binding"/>
    <property type="evidence" value="ECO:0007669"/>
    <property type="project" value="InterPro"/>
</dbReference>
<feature type="domain" description="3-hydroxyisobutyrate dehydrogenase-like NAD-binding" evidence="5">
    <location>
        <begin position="173"/>
        <end position="293"/>
    </location>
</feature>
<dbReference type="InterPro" id="IPR015815">
    <property type="entry name" value="HIBADH-related"/>
</dbReference>
<accession>A0A953T4X8</accession>
<dbReference type="SUPFAM" id="SSF51735">
    <property type="entry name" value="NAD(P)-binding Rossmann-fold domains"/>
    <property type="match status" value="1"/>
</dbReference>
<dbReference type="SUPFAM" id="SSF48179">
    <property type="entry name" value="6-phosphogluconate dehydrogenase C-terminal domain-like"/>
    <property type="match status" value="1"/>
</dbReference>
<dbReference type="PANTHER" id="PTHR43060:SF15">
    <property type="entry name" value="3-HYDROXYISOBUTYRATE DEHYDROGENASE-LIKE 1, MITOCHONDRIAL-RELATED"/>
    <property type="match status" value="1"/>
</dbReference>
<evidence type="ECO:0000256" key="2">
    <source>
        <dbReference type="ARBA" id="ARBA00023027"/>
    </source>
</evidence>
<dbReference type="GO" id="GO:0016491">
    <property type="term" value="F:oxidoreductase activity"/>
    <property type="evidence" value="ECO:0007669"/>
    <property type="project" value="UniProtKB-KW"/>
</dbReference>